<dbReference type="PANTHER" id="PTHR43991">
    <property type="entry name" value="WD REPEAT PROTEIN (AFU_ORTHOLOGUE AFUA_8G05640)-RELATED"/>
    <property type="match status" value="1"/>
</dbReference>
<feature type="region of interest" description="Disordered" evidence="1">
    <location>
        <begin position="427"/>
        <end position="466"/>
    </location>
</feature>
<name>A0A9P7AD47_9AGAM</name>
<dbReference type="InterPro" id="IPR015943">
    <property type="entry name" value="WD40/YVTN_repeat-like_dom_sf"/>
</dbReference>
<evidence type="ECO:0000256" key="1">
    <source>
        <dbReference type="SAM" id="MobiDB-lite"/>
    </source>
</evidence>
<evidence type="ECO:0000313" key="3">
    <source>
        <dbReference type="Proteomes" id="UP000719766"/>
    </source>
</evidence>
<dbReference type="OrthoDB" id="64353at2759"/>
<dbReference type="RefSeq" id="XP_041154363.1">
    <property type="nucleotide sequence ID" value="XM_041298703.1"/>
</dbReference>
<dbReference type="GeneID" id="64592467"/>
<proteinExistence type="predicted"/>
<dbReference type="InterPro" id="IPR001680">
    <property type="entry name" value="WD40_rpt"/>
</dbReference>
<dbReference type="SUPFAM" id="SSF50978">
    <property type="entry name" value="WD40 repeat-like"/>
    <property type="match status" value="1"/>
</dbReference>
<reference evidence="2" key="1">
    <citation type="journal article" date="2020" name="New Phytol.">
        <title>Comparative genomics reveals dynamic genome evolution in host specialist ectomycorrhizal fungi.</title>
        <authorList>
            <person name="Lofgren L.A."/>
            <person name="Nguyen N.H."/>
            <person name="Vilgalys R."/>
            <person name="Ruytinx J."/>
            <person name="Liao H.L."/>
            <person name="Branco S."/>
            <person name="Kuo A."/>
            <person name="LaButti K."/>
            <person name="Lipzen A."/>
            <person name="Andreopoulos W."/>
            <person name="Pangilinan J."/>
            <person name="Riley R."/>
            <person name="Hundley H."/>
            <person name="Na H."/>
            <person name="Barry K."/>
            <person name="Grigoriev I.V."/>
            <person name="Stajich J.E."/>
            <person name="Kennedy P.G."/>
        </authorList>
    </citation>
    <scope>NUCLEOTIDE SEQUENCE</scope>
    <source>
        <strain evidence="2">S12</strain>
    </source>
</reference>
<dbReference type="AlphaFoldDB" id="A0A9P7AD47"/>
<dbReference type="Proteomes" id="UP000719766">
    <property type="component" value="Unassembled WGS sequence"/>
</dbReference>
<sequence length="550" mass="59904">MALTSSLLASTTPSVIAPADITIGHVQLRDLIICPREAGIVNYVHNKSIIEHDLHAPDLAPRLVADLSFIPNTLSSLTLSDSPHTLLAAGGQDTEIHLSLHSPSRTRALWQFSRKLSGSINNSVLLSRAFDSSNEPRLVVSNNDWTVRLYDVPLRARWAQDLRCCGALRLKEPVNHSSISPDGRTLLSVGDSPRIYLHSLSGSARLSFNRVTTLQIPSAISIHPNSLVASFSTAWSADGLKFAVACQEGVVAIWDVRSTKPLKVLHTGRERGGGDNGWMSDDPWDWARRTSRAPGWGARSVKFGCGGVGARAGHEIMTYTEHTNLLHVLDARTFETEEIIRVPDISCSKTPPTHTRTLPLLRHSGGRLSARTARRDDSVVIIPPHGVLPRTMSWTSAPPSRMSDRTGGSDEGDMMDLDELEVDCLSRGGSPPPMNLHRTPSPYRPISPSPLSSQTYRPASPPYRPSSPPYGPTIITPGFHPHLPVRPRRTHGEEGEVDRAGTVAEHEDADIAGTCFDPTGGFLYVATTAGVAEWAVRGSEKRWWGSGQWA</sequence>
<accession>A0A9P7AD47</accession>
<evidence type="ECO:0000313" key="2">
    <source>
        <dbReference type="EMBL" id="KAG1786979.1"/>
    </source>
</evidence>
<dbReference type="EMBL" id="JABBWE010000085">
    <property type="protein sequence ID" value="KAG1786979.1"/>
    <property type="molecule type" value="Genomic_DNA"/>
</dbReference>
<dbReference type="SUPFAM" id="SSF51004">
    <property type="entry name" value="C-terminal (heme d1) domain of cytochrome cd1-nitrite reductase"/>
    <property type="match status" value="1"/>
</dbReference>
<dbReference type="PANTHER" id="PTHR43991:SF9">
    <property type="entry name" value="DUF2415 DOMAIN-CONTAINING PROTEIN"/>
    <property type="match status" value="1"/>
</dbReference>
<comment type="caution">
    <text evidence="2">The sequence shown here is derived from an EMBL/GenBank/DDBJ whole genome shotgun (WGS) entry which is preliminary data.</text>
</comment>
<gene>
    <name evidence="2" type="ORF">HD556DRAFT_1247487</name>
</gene>
<dbReference type="InterPro" id="IPR036322">
    <property type="entry name" value="WD40_repeat_dom_sf"/>
</dbReference>
<dbReference type="Gene3D" id="2.130.10.10">
    <property type="entry name" value="YVTN repeat-like/Quinoprotein amine dehydrogenase"/>
    <property type="match status" value="1"/>
</dbReference>
<keyword evidence="3" id="KW-1185">Reference proteome</keyword>
<organism evidence="2 3">
    <name type="scientific">Suillus plorans</name>
    <dbReference type="NCBI Taxonomy" id="116603"/>
    <lineage>
        <taxon>Eukaryota</taxon>
        <taxon>Fungi</taxon>
        <taxon>Dikarya</taxon>
        <taxon>Basidiomycota</taxon>
        <taxon>Agaricomycotina</taxon>
        <taxon>Agaricomycetes</taxon>
        <taxon>Agaricomycetidae</taxon>
        <taxon>Boletales</taxon>
        <taxon>Suillineae</taxon>
        <taxon>Suillaceae</taxon>
        <taxon>Suillus</taxon>
    </lineage>
</organism>
<feature type="region of interest" description="Disordered" evidence="1">
    <location>
        <begin position="390"/>
        <end position="412"/>
    </location>
</feature>
<dbReference type="InterPro" id="IPR011048">
    <property type="entry name" value="Haem_d1_sf"/>
</dbReference>
<protein>
    <submittedName>
        <fullName evidence="2">WD40-repeat-containing domain protein</fullName>
    </submittedName>
</protein>
<dbReference type="SMART" id="SM00320">
    <property type="entry name" value="WD40"/>
    <property type="match status" value="4"/>
</dbReference>